<accession>A0A3L8RIT9</accession>
<protein>
    <submittedName>
        <fullName evidence="2">Methyltransferase</fullName>
    </submittedName>
</protein>
<name>A0A3L8RIT9_STRRN</name>
<reference evidence="2 3" key="1">
    <citation type="journal article" date="2018" name="J. Biol. Chem.">
        <title>Discovery of the actinoplanic acid pathway in Streptomyces rapamycinicus reveals a genetically conserved synergism with rapamycin.</title>
        <authorList>
            <person name="Mrak P."/>
            <person name="Krastel P."/>
            <person name="Pivk Lukancic P."/>
            <person name="Tao J."/>
            <person name="Pistorius D."/>
            <person name="Moore C.M."/>
        </authorList>
    </citation>
    <scope>NUCLEOTIDE SEQUENCE [LARGE SCALE GENOMIC DNA]</scope>
    <source>
        <strain evidence="2 3">NRRL 5491</strain>
    </source>
</reference>
<dbReference type="GO" id="GO:0008168">
    <property type="term" value="F:methyltransferase activity"/>
    <property type="evidence" value="ECO:0007669"/>
    <property type="project" value="UniProtKB-KW"/>
</dbReference>
<keyword evidence="2" id="KW-0489">Methyltransferase</keyword>
<feature type="region of interest" description="Disordered" evidence="1">
    <location>
        <begin position="84"/>
        <end position="128"/>
    </location>
</feature>
<proteinExistence type="predicted"/>
<dbReference type="Proteomes" id="UP000281594">
    <property type="component" value="Unassembled WGS sequence"/>
</dbReference>
<dbReference type="AlphaFoldDB" id="A0A3L8RIT9"/>
<organism evidence="2 3">
    <name type="scientific">Streptomyces rapamycinicus (strain ATCC 29253 / DSM 41530 / NRRL 5491 / AYB-994)</name>
    <name type="common">Streptomyces hygroscopicus (strain ATCC 29253)</name>
    <dbReference type="NCBI Taxonomy" id="1343740"/>
    <lineage>
        <taxon>Bacteria</taxon>
        <taxon>Bacillati</taxon>
        <taxon>Actinomycetota</taxon>
        <taxon>Actinomycetes</taxon>
        <taxon>Kitasatosporales</taxon>
        <taxon>Streptomycetaceae</taxon>
        <taxon>Streptomyces</taxon>
        <taxon>Streptomyces violaceusniger group</taxon>
    </lineage>
</organism>
<keyword evidence="2" id="KW-0808">Transferase</keyword>
<sequence>MPAFLAQLAAPRAQLVRATGSDGHRQLYVIDADRESFAAFAEIGSGWTVRQGGPVALWDDIERTLTAWQDAERPGIGTVRLRVTPPARTRTGSATGPHCVGNTGSADHGPQTRRRAPPWWRGPSSYMG</sequence>
<evidence type="ECO:0000313" key="2">
    <source>
        <dbReference type="EMBL" id="RLV79448.1"/>
    </source>
</evidence>
<dbReference type="GO" id="GO:0032259">
    <property type="term" value="P:methylation"/>
    <property type="evidence" value="ECO:0007669"/>
    <property type="project" value="UniProtKB-KW"/>
</dbReference>
<evidence type="ECO:0000256" key="1">
    <source>
        <dbReference type="SAM" id="MobiDB-lite"/>
    </source>
</evidence>
<gene>
    <name evidence="2" type="ORF">D3C57_113725</name>
</gene>
<evidence type="ECO:0000313" key="3">
    <source>
        <dbReference type="Proteomes" id="UP000281594"/>
    </source>
</evidence>
<dbReference type="EMBL" id="QYCY01000001">
    <property type="protein sequence ID" value="RLV79448.1"/>
    <property type="molecule type" value="Genomic_DNA"/>
</dbReference>
<comment type="caution">
    <text evidence="2">The sequence shown here is derived from an EMBL/GenBank/DDBJ whole genome shotgun (WGS) entry which is preliminary data.</text>
</comment>